<evidence type="ECO:0000256" key="1">
    <source>
        <dbReference type="ARBA" id="ARBA00001966"/>
    </source>
</evidence>
<protein>
    <submittedName>
        <fullName evidence="7">Putative Fe-S oxidoreductase</fullName>
    </submittedName>
</protein>
<proteinExistence type="predicted"/>
<organism evidence="7 8">
    <name type="scientific">Terriglobus roseus (strain DSM 18391 / NRRL B-41598 / KBS 63)</name>
    <dbReference type="NCBI Taxonomy" id="926566"/>
    <lineage>
        <taxon>Bacteria</taxon>
        <taxon>Pseudomonadati</taxon>
        <taxon>Acidobacteriota</taxon>
        <taxon>Terriglobia</taxon>
        <taxon>Terriglobales</taxon>
        <taxon>Acidobacteriaceae</taxon>
        <taxon>Terriglobus</taxon>
    </lineage>
</organism>
<dbReference type="SFLD" id="SFLDG01100">
    <property type="entry name" value="methyltransferase_(Class_D)"/>
    <property type="match status" value="1"/>
</dbReference>
<dbReference type="eggNOG" id="COG1964">
    <property type="taxonomic scope" value="Bacteria"/>
</dbReference>
<dbReference type="Pfam" id="PF04055">
    <property type="entry name" value="Radical_SAM"/>
    <property type="match status" value="1"/>
</dbReference>
<dbReference type="SFLD" id="SFLDG01067">
    <property type="entry name" value="SPASM/twitch_domain_containing"/>
    <property type="match status" value="1"/>
</dbReference>
<dbReference type="InterPro" id="IPR007197">
    <property type="entry name" value="rSAM"/>
</dbReference>
<dbReference type="PANTHER" id="PTHR43306">
    <property type="entry name" value="7,8-DIHYDRO-6-HYDROXYMETHYLPTERIN DIMETHYLTRANSFERASE"/>
    <property type="match status" value="1"/>
</dbReference>
<dbReference type="CDD" id="cd01335">
    <property type="entry name" value="Radical_SAM"/>
    <property type="match status" value="1"/>
</dbReference>
<keyword evidence="4" id="KW-0408">Iron</keyword>
<dbReference type="RefSeq" id="WP_014787702.1">
    <property type="nucleotide sequence ID" value="NC_018014.1"/>
</dbReference>
<feature type="domain" description="Radical SAM core" evidence="6">
    <location>
        <begin position="92"/>
        <end position="316"/>
    </location>
</feature>
<dbReference type="InterPro" id="IPR013785">
    <property type="entry name" value="Aldolase_TIM"/>
</dbReference>
<dbReference type="GO" id="GO:0003824">
    <property type="term" value="F:catalytic activity"/>
    <property type="evidence" value="ECO:0007669"/>
    <property type="project" value="InterPro"/>
</dbReference>
<dbReference type="PANTHER" id="PTHR43306:SF1">
    <property type="entry name" value="7,8-DIHYDRO-6-HYDROXYMETHYLPTERIN DIMETHYLTRANSFERASE"/>
    <property type="match status" value="1"/>
</dbReference>
<dbReference type="OrthoDB" id="7021155at2"/>
<keyword evidence="2" id="KW-0949">S-adenosyl-L-methionine</keyword>
<evidence type="ECO:0000256" key="3">
    <source>
        <dbReference type="ARBA" id="ARBA00022723"/>
    </source>
</evidence>
<dbReference type="Pfam" id="PF23545">
    <property type="entry name" value="Zn_ribbon_HMPTM"/>
    <property type="match status" value="1"/>
</dbReference>
<dbReference type="InterPro" id="IPR034474">
    <property type="entry name" value="Methyltransferase_Class_D"/>
</dbReference>
<dbReference type="AlphaFoldDB" id="I3ZMH4"/>
<dbReference type="PATRIC" id="fig|926566.3.peg.4190"/>
<keyword evidence="5" id="KW-0411">Iron-sulfur</keyword>
<dbReference type="InterPro" id="IPR056488">
    <property type="entry name" value="Zn_ribbon_HMPTM"/>
</dbReference>
<dbReference type="GO" id="GO:0046872">
    <property type="term" value="F:metal ion binding"/>
    <property type="evidence" value="ECO:0007669"/>
    <property type="project" value="UniProtKB-KW"/>
</dbReference>
<accession>I3ZMH4</accession>
<dbReference type="EMBL" id="CP003379">
    <property type="protein sequence ID" value="AFL90442.1"/>
    <property type="molecule type" value="Genomic_DNA"/>
</dbReference>
<dbReference type="Gene3D" id="3.20.20.70">
    <property type="entry name" value="Aldolase class I"/>
    <property type="match status" value="1"/>
</dbReference>
<dbReference type="SUPFAM" id="SSF102114">
    <property type="entry name" value="Radical SAM enzymes"/>
    <property type="match status" value="1"/>
</dbReference>
<reference evidence="7 8" key="1">
    <citation type="submission" date="2012-06" db="EMBL/GenBank/DDBJ databases">
        <title>Complete genome of Terriglobus roseus DSM 18391.</title>
        <authorList>
            <consortium name="US DOE Joint Genome Institute (JGI-PGF)"/>
            <person name="Lucas S."/>
            <person name="Copeland A."/>
            <person name="Lapidus A."/>
            <person name="Glavina del Rio T."/>
            <person name="Dalin E."/>
            <person name="Tice H."/>
            <person name="Bruce D."/>
            <person name="Goodwin L."/>
            <person name="Pitluck S."/>
            <person name="Peters L."/>
            <person name="Mikhailova N."/>
            <person name="Munk A.C.C."/>
            <person name="Kyrpides N."/>
            <person name="Mavromatis K."/>
            <person name="Ivanova N."/>
            <person name="Brettin T."/>
            <person name="Detter J.C."/>
            <person name="Han C."/>
            <person name="Larimer F."/>
            <person name="Land M."/>
            <person name="Hauser L."/>
            <person name="Markowitz V."/>
            <person name="Cheng J.-F."/>
            <person name="Hugenholtz P."/>
            <person name="Woyke T."/>
            <person name="Wu D."/>
            <person name="Brambilla E."/>
            <person name="Klenk H.-P."/>
            <person name="Eisen J.A."/>
        </authorList>
    </citation>
    <scope>NUCLEOTIDE SEQUENCE [LARGE SCALE GENOMIC DNA]</scope>
    <source>
        <strain evidence="8">DSM 18391 / NRRL B-41598 / KBS 63</strain>
    </source>
</reference>
<gene>
    <name evidence="7" type="ordered locus">Terro_4238</name>
</gene>
<dbReference type="Proteomes" id="UP000006056">
    <property type="component" value="Chromosome"/>
</dbReference>
<evidence type="ECO:0000256" key="5">
    <source>
        <dbReference type="ARBA" id="ARBA00023014"/>
    </source>
</evidence>
<keyword evidence="3" id="KW-0479">Metal-binding</keyword>
<evidence type="ECO:0000313" key="7">
    <source>
        <dbReference type="EMBL" id="AFL90442.1"/>
    </source>
</evidence>
<comment type="cofactor">
    <cofactor evidence="1">
        <name>[4Fe-4S] cluster</name>
        <dbReference type="ChEBI" id="CHEBI:49883"/>
    </cofactor>
</comment>
<evidence type="ECO:0000256" key="4">
    <source>
        <dbReference type="ARBA" id="ARBA00023004"/>
    </source>
</evidence>
<evidence type="ECO:0000313" key="8">
    <source>
        <dbReference type="Proteomes" id="UP000006056"/>
    </source>
</evidence>
<evidence type="ECO:0000259" key="6">
    <source>
        <dbReference type="PROSITE" id="PS51918"/>
    </source>
</evidence>
<dbReference type="GO" id="GO:0051536">
    <property type="term" value="F:iron-sulfur cluster binding"/>
    <property type="evidence" value="ECO:0007669"/>
    <property type="project" value="UniProtKB-KW"/>
</dbReference>
<dbReference type="HOGENOM" id="CLU_023791_0_0_0"/>
<evidence type="ECO:0000256" key="2">
    <source>
        <dbReference type="ARBA" id="ARBA00022691"/>
    </source>
</evidence>
<dbReference type="InterPro" id="IPR058240">
    <property type="entry name" value="rSAM_sf"/>
</dbReference>
<sequence length="492" mass="55868">MSAPTRPYLFYDTAVSLCGTCYRRVDAKIVFEDAKVFMLKRCPQHGFQRVLMADDVDYYRRCREVFLKPPEMPQHYNTPVQYGCPYDCGLCPEHEQHSCLSLLEITDVCNLTCPICYAGSGTHRTTHRPLEQVERMLDMIVRNEMEPDIVQISGGEPTIHPQFFEILDAAKRRPIKHLMVNTNGVRIATEPGFAERLATYMPKFELYLQFDSLQRDPLMQLRGADLRNVRTKALEKLNDLGVSTTLVVTVERGVNDGELGEIVDFALTQPCVRGVTFQPVQQAGRLEKYSAAEHRLTLTEVRRRILDQTSVFKPEDIIPVPCHPDSLSMGYALKLAGGVTPLTSMIPPEVLINGASNTIIYEQDKGIREHIAKNPGLLMKAAANPVKEGLFKLFSTNHSPQSQASTLRDLLCCLPQVLQPKDLTYNNLFRILIVQFIDADSFDLRSIRKTCIHIAHPDAERLIPFDTFNMFYRDELEQTRLEPLRKLALATI</sequence>
<dbReference type="STRING" id="926566.Terro_4238"/>
<keyword evidence="8" id="KW-1185">Reference proteome</keyword>
<dbReference type="PROSITE" id="PS51918">
    <property type="entry name" value="RADICAL_SAM"/>
    <property type="match status" value="1"/>
</dbReference>
<name>I3ZMH4_TERRK</name>
<dbReference type="KEGG" id="trs:Terro_4238"/>
<dbReference type="SFLD" id="SFLDS00029">
    <property type="entry name" value="Radical_SAM"/>
    <property type="match status" value="1"/>
</dbReference>